<dbReference type="InterPro" id="IPR023401">
    <property type="entry name" value="ODC_N"/>
</dbReference>
<dbReference type="Proteomes" id="UP001191082">
    <property type="component" value="Unassembled WGS sequence"/>
</dbReference>
<comment type="caution">
    <text evidence="1">The sequence shown here is derived from an EMBL/GenBank/DDBJ whole genome shotgun (WGS) entry which is preliminary data.</text>
</comment>
<keyword evidence="2" id="KW-1185">Reference proteome</keyword>
<dbReference type="PIRSF" id="PIRSF001439">
    <property type="entry name" value="CryM"/>
    <property type="match status" value="1"/>
</dbReference>
<dbReference type="Gene3D" id="3.40.50.720">
    <property type="entry name" value="NAD(P)-binding Rossmann-like Domain"/>
    <property type="match status" value="1"/>
</dbReference>
<dbReference type="RefSeq" id="WP_138864681.1">
    <property type="nucleotide sequence ID" value="NZ_VCPC01000003.1"/>
</dbReference>
<reference evidence="1 2" key="1">
    <citation type="submission" date="2019-05" db="EMBL/GenBank/DDBJ databases">
        <title>Marivita sp. nov. isolated from sea sediment.</title>
        <authorList>
            <person name="Kim W."/>
        </authorList>
    </citation>
    <scope>NUCLEOTIDE SEQUENCE [LARGE SCALE GENOMIC DNA]</scope>
    <source>
        <strain evidence="1 2">CAU 1492</strain>
    </source>
</reference>
<dbReference type="PANTHER" id="PTHR13812">
    <property type="entry name" value="KETIMINE REDUCTASE MU-CRYSTALLIN"/>
    <property type="match status" value="1"/>
</dbReference>
<proteinExistence type="predicted"/>
<dbReference type="PANTHER" id="PTHR13812:SF19">
    <property type="entry name" value="KETIMINE REDUCTASE MU-CRYSTALLIN"/>
    <property type="match status" value="1"/>
</dbReference>
<dbReference type="SUPFAM" id="SSF51735">
    <property type="entry name" value="NAD(P)-binding Rossmann-fold domains"/>
    <property type="match status" value="1"/>
</dbReference>
<gene>
    <name evidence="1" type="ORF">FGK64_15185</name>
</gene>
<organism evidence="1 2">
    <name type="scientific">Arenibacterium halophilum</name>
    <dbReference type="NCBI Taxonomy" id="2583821"/>
    <lineage>
        <taxon>Bacteria</taxon>
        <taxon>Pseudomonadati</taxon>
        <taxon>Pseudomonadota</taxon>
        <taxon>Alphaproteobacteria</taxon>
        <taxon>Rhodobacterales</taxon>
        <taxon>Paracoccaceae</taxon>
        <taxon>Arenibacterium</taxon>
    </lineage>
</organism>
<dbReference type="EMBL" id="VCPC01000003">
    <property type="protein sequence ID" value="TMV11616.1"/>
    <property type="molecule type" value="Genomic_DNA"/>
</dbReference>
<evidence type="ECO:0000313" key="1">
    <source>
        <dbReference type="EMBL" id="TMV11616.1"/>
    </source>
</evidence>
<evidence type="ECO:0000313" key="2">
    <source>
        <dbReference type="Proteomes" id="UP001191082"/>
    </source>
</evidence>
<sequence length="325" mass="33486">MIVLTEADVARLLPMSEAIEVIDAAMRVVSARGAELPLRSIVDVGGGNRMGVMPGAMSDPACFGIKLISLFPGNPARGLSSHRGAYVLFESDTGAATAMMDASLLTAIRTAAASAVATRALAPAGAERLTILGYGEQAEHHLDAMCAVRPITHVTVAGRDADKARAFCDQAAAKHTGLAFAPTTDIRAAVSDAQIICTVTAAPTPILMGDWVPAECHVNVVGSSIPSMREVDDAFVTRAAIWVDYLPSTLAQAGEIVEMIGAGTITQDHLRGEIGALLDGTAPGPRDGDAFTAYRSLGVAAQDLAAAQHVLHGAQKAGIGQSVTL</sequence>
<dbReference type="InterPro" id="IPR036291">
    <property type="entry name" value="NAD(P)-bd_dom_sf"/>
</dbReference>
<dbReference type="Pfam" id="PF02423">
    <property type="entry name" value="OCD_Mu_crystall"/>
    <property type="match status" value="1"/>
</dbReference>
<protein>
    <submittedName>
        <fullName evidence="1">Ornithine cyclodeaminase family protein</fullName>
    </submittedName>
</protein>
<accession>A0ABY2X764</accession>
<dbReference type="InterPro" id="IPR003462">
    <property type="entry name" value="ODC_Mu_crystall"/>
</dbReference>
<name>A0ABY2X764_9RHOB</name>
<dbReference type="Gene3D" id="3.30.1780.10">
    <property type="entry name" value="ornithine cyclodeaminase, domain 1"/>
    <property type="match status" value="1"/>
</dbReference>